<dbReference type="PANTHER" id="PTHR15665:SF1">
    <property type="entry name" value="PROTEIN ASTEROID HOMOLOG 1"/>
    <property type="match status" value="1"/>
</dbReference>
<evidence type="ECO:0000256" key="1">
    <source>
        <dbReference type="ARBA" id="ARBA00007398"/>
    </source>
</evidence>
<dbReference type="InterPro" id="IPR039436">
    <property type="entry name" value="Asteroid_dom"/>
</dbReference>
<evidence type="ECO:0000313" key="4">
    <source>
        <dbReference type="Proteomes" id="UP001148299"/>
    </source>
</evidence>
<dbReference type="AlphaFoldDB" id="A0A9W9RD67"/>
<feature type="domain" description="Asteroid" evidence="2">
    <location>
        <begin position="147"/>
        <end position="409"/>
    </location>
</feature>
<dbReference type="Gene3D" id="3.40.50.1010">
    <property type="entry name" value="5'-nuclease"/>
    <property type="match status" value="1"/>
</dbReference>
<dbReference type="EMBL" id="JAPZBR010000003">
    <property type="protein sequence ID" value="KAJ5358115.1"/>
    <property type="molecule type" value="Genomic_DNA"/>
</dbReference>
<accession>A0A9W9RD67</accession>
<comment type="similarity">
    <text evidence="1">Belongs to the asteroid family.</text>
</comment>
<comment type="caution">
    <text evidence="3">The sequence shown here is derived from an EMBL/GenBank/DDBJ whole genome shotgun (WGS) entry which is preliminary data.</text>
</comment>
<dbReference type="SUPFAM" id="SSF88723">
    <property type="entry name" value="PIN domain-like"/>
    <property type="match status" value="1"/>
</dbReference>
<keyword evidence="4" id="KW-1185">Reference proteome</keyword>
<proteinExistence type="inferred from homology"/>
<protein>
    <recommendedName>
        <fullName evidence="2">Asteroid domain-containing protein</fullName>
    </recommendedName>
</protein>
<gene>
    <name evidence="3" type="ORF">N7541_005273</name>
</gene>
<dbReference type="PANTHER" id="PTHR15665">
    <property type="entry name" value="ASTEROID PROTEIN"/>
    <property type="match status" value="1"/>
</dbReference>
<sequence>MGIPYLTKHLLPHAETVFLGGDVEVVIDGPSLVYHIHRRLLGWMDPNCDILDYQPSCDEISRGVGNFLLELTRLRVKIHKICFDGALPIPKRKVRLARIEKSRHRLTLARRNLPLPATSRYRDVLSTEPGQVWCHRGLPRGRRGLAENPFMVSAVCEDLQHRWSRDAIQKEINPDITCLGESEYPWADITVMMPGEADVECARVSKLTGCAVLTDDSDLLLHDLGSSGAVLFLDSVHSPTRVWDPIEPQIQGLIICPQDLSRRLGITDIRRFGFELTKDPHLRFADAIRRSKTDSTETSSGYYDFLREYQHSNDQGLSCRAKQLPPMDPRVSELYWQYAVPNTYCSDDSLHVYLGILNEDPGRRCAWEQGRAYRRLGYSALNLSFKSQFKTISEFVRRGGRIVADQIELDETSIASDMDLLRQRLKQVREIFGSGGESFWFFFALYEIYETSNTVPSGEQLESFLSSGYLKGGTDWADIHLLAQIQAILYSLRMLQQLLHVAALKDCNLSLLDELPPLHIMMSRQRLVQSFGNTEVLRHMVSQLLIAYNT</sequence>
<dbReference type="InterPro" id="IPR029060">
    <property type="entry name" value="PIN-like_dom_sf"/>
</dbReference>
<reference evidence="3" key="1">
    <citation type="submission" date="2022-12" db="EMBL/GenBank/DDBJ databases">
        <authorList>
            <person name="Petersen C."/>
        </authorList>
    </citation>
    <scope>NUCLEOTIDE SEQUENCE</scope>
    <source>
        <strain evidence="3">IBT 35675</strain>
    </source>
</reference>
<reference evidence="3" key="2">
    <citation type="journal article" date="2023" name="IMA Fungus">
        <title>Comparative genomic study of the Penicillium genus elucidates a diverse pangenome and 15 lateral gene transfer events.</title>
        <authorList>
            <person name="Petersen C."/>
            <person name="Sorensen T."/>
            <person name="Nielsen M.R."/>
            <person name="Sondergaard T.E."/>
            <person name="Sorensen J.L."/>
            <person name="Fitzpatrick D.A."/>
            <person name="Frisvad J.C."/>
            <person name="Nielsen K.L."/>
        </authorList>
    </citation>
    <scope>NUCLEOTIDE SEQUENCE</scope>
    <source>
        <strain evidence="3">IBT 35675</strain>
    </source>
</reference>
<organism evidence="3 4">
    <name type="scientific">Penicillium brevicompactum</name>
    <dbReference type="NCBI Taxonomy" id="5074"/>
    <lineage>
        <taxon>Eukaryota</taxon>
        <taxon>Fungi</taxon>
        <taxon>Dikarya</taxon>
        <taxon>Ascomycota</taxon>
        <taxon>Pezizomycotina</taxon>
        <taxon>Eurotiomycetes</taxon>
        <taxon>Eurotiomycetidae</taxon>
        <taxon>Eurotiales</taxon>
        <taxon>Aspergillaceae</taxon>
        <taxon>Penicillium</taxon>
    </lineage>
</organism>
<name>A0A9W9RD67_PENBR</name>
<dbReference type="InterPro" id="IPR026832">
    <property type="entry name" value="Asteroid"/>
</dbReference>
<dbReference type="Proteomes" id="UP001148299">
    <property type="component" value="Unassembled WGS sequence"/>
</dbReference>
<dbReference type="Pfam" id="PF12813">
    <property type="entry name" value="XPG_I_2"/>
    <property type="match status" value="1"/>
</dbReference>
<evidence type="ECO:0000259" key="2">
    <source>
        <dbReference type="Pfam" id="PF12813"/>
    </source>
</evidence>
<evidence type="ECO:0000313" key="3">
    <source>
        <dbReference type="EMBL" id="KAJ5358115.1"/>
    </source>
</evidence>